<proteinExistence type="predicted"/>
<reference evidence="1 2" key="1">
    <citation type="submission" date="2019-11" db="EMBL/GenBank/DDBJ databases">
        <title>The genome sequence of Methylocystis heyeri.</title>
        <authorList>
            <person name="Oshkin I.Y."/>
            <person name="Miroshnikov K."/>
            <person name="Dedysh S.N."/>
        </authorList>
    </citation>
    <scope>NUCLEOTIDE SEQUENCE [LARGE SCALE GENOMIC DNA]</scope>
    <source>
        <strain evidence="1 2">H2</strain>
    </source>
</reference>
<dbReference type="KEGG" id="mhey:H2LOC_011500"/>
<protein>
    <submittedName>
        <fullName evidence="1">Uncharacterized protein</fullName>
    </submittedName>
</protein>
<keyword evidence="2" id="KW-1185">Reference proteome</keyword>
<evidence type="ECO:0000313" key="1">
    <source>
        <dbReference type="EMBL" id="QGM46273.1"/>
    </source>
</evidence>
<evidence type="ECO:0000313" key="2">
    <source>
        <dbReference type="Proteomes" id="UP000309061"/>
    </source>
</evidence>
<dbReference type="RefSeq" id="WP_136496525.1">
    <property type="nucleotide sequence ID" value="NZ_CP046052.1"/>
</dbReference>
<gene>
    <name evidence="1" type="ORF">H2LOC_011500</name>
</gene>
<organism evidence="1 2">
    <name type="scientific">Methylocystis heyeri</name>
    <dbReference type="NCBI Taxonomy" id="391905"/>
    <lineage>
        <taxon>Bacteria</taxon>
        <taxon>Pseudomonadati</taxon>
        <taxon>Pseudomonadota</taxon>
        <taxon>Alphaproteobacteria</taxon>
        <taxon>Hyphomicrobiales</taxon>
        <taxon>Methylocystaceae</taxon>
        <taxon>Methylocystis</taxon>
    </lineage>
</organism>
<accession>A0A6B8KIB7</accession>
<dbReference type="OrthoDB" id="8448090at2"/>
<dbReference type="AlphaFoldDB" id="A0A6B8KIB7"/>
<sequence length="101" mass="11158">MLWQLIAACDTGKYDTLTLEEVKQHANAGTIGSFMVATFGQDCDFSIFEPSDWTNIGETWARIANAIDPSRKFGVDRKGVCLLMAYALESLQMLESETANS</sequence>
<dbReference type="Proteomes" id="UP000309061">
    <property type="component" value="Chromosome"/>
</dbReference>
<name>A0A6B8KIB7_9HYPH</name>
<dbReference type="EMBL" id="CP046052">
    <property type="protein sequence ID" value="QGM46273.1"/>
    <property type="molecule type" value="Genomic_DNA"/>
</dbReference>